<organism evidence="1">
    <name type="scientific">Arundo donax</name>
    <name type="common">Giant reed</name>
    <name type="synonym">Donax arundinaceus</name>
    <dbReference type="NCBI Taxonomy" id="35708"/>
    <lineage>
        <taxon>Eukaryota</taxon>
        <taxon>Viridiplantae</taxon>
        <taxon>Streptophyta</taxon>
        <taxon>Embryophyta</taxon>
        <taxon>Tracheophyta</taxon>
        <taxon>Spermatophyta</taxon>
        <taxon>Magnoliopsida</taxon>
        <taxon>Liliopsida</taxon>
        <taxon>Poales</taxon>
        <taxon>Poaceae</taxon>
        <taxon>PACMAD clade</taxon>
        <taxon>Arundinoideae</taxon>
        <taxon>Arundineae</taxon>
        <taxon>Arundo</taxon>
    </lineage>
</organism>
<proteinExistence type="predicted"/>
<reference evidence="1" key="2">
    <citation type="journal article" date="2015" name="Data Brief">
        <title>Shoot transcriptome of the giant reed, Arundo donax.</title>
        <authorList>
            <person name="Barrero R.A."/>
            <person name="Guerrero F.D."/>
            <person name="Moolhuijzen P."/>
            <person name="Goolsby J.A."/>
            <person name="Tidwell J."/>
            <person name="Bellgard S.E."/>
            <person name="Bellgard M.I."/>
        </authorList>
    </citation>
    <scope>NUCLEOTIDE SEQUENCE</scope>
    <source>
        <tissue evidence="1">Shoot tissue taken approximately 20 cm above the soil surface</tissue>
    </source>
</reference>
<dbReference type="EMBL" id="GBRH01219753">
    <property type="protein sequence ID" value="JAD78142.1"/>
    <property type="molecule type" value="Transcribed_RNA"/>
</dbReference>
<protein>
    <submittedName>
        <fullName evidence="1">E3 ubiquitin protein ligase upl2, putative</fullName>
    </submittedName>
</protein>
<dbReference type="AlphaFoldDB" id="A0A0A9D344"/>
<evidence type="ECO:0000313" key="1">
    <source>
        <dbReference type="EMBL" id="JAD78142.1"/>
    </source>
</evidence>
<name>A0A0A9D344_ARUDO</name>
<sequence>MNSTTFPRYRHFVVTLISLSELIVCPSKLRCSNTTEAMLPTTDITDGDKFTGLFSRRDVSSIAFPSSINRWLIWYERDLIVSQQDECSDLFLSSSDLVLAFASDELEDWSWELEGNPELEYLSVPTL</sequence>
<accession>A0A0A9D344</accession>
<reference evidence="1" key="1">
    <citation type="submission" date="2014-09" db="EMBL/GenBank/DDBJ databases">
        <authorList>
            <person name="Magalhaes I.L.F."/>
            <person name="Oliveira U."/>
            <person name="Santos F.R."/>
            <person name="Vidigal T.H.D.A."/>
            <person name="Brescovit A.D."/>
            <person name="Santos A.J."/>
        </authorList>
    </citation>
    <scope>NUCLEOTIDE SEQUENCE</scope>
    <source>
        <tissue evidence="1">Shoot tissue taken approximately 20 cm above the soil surface</tissue>
    </source>
</reference>